<evidence type="ECO:0000313" key="3">
    <source>
        <dbReference type="Proteomes" id="UP001642409"/>
    </source>
</evidence>
<gene>
    <name evidence="1" type="ORF">HINF_LOCUS19181</name>
    <name evidence="2" type="ORF">HINF_LOCUS55886</name>
</gene>
<keyword evidence="3" id="KW-1185">Reference proteome</keyword>
<reference evidence="2 3" key="2">
    <citation type="submission" date="2024-07" db="EMBL/GenBank/DDBJ databases">
        <authorList>
            <person name="Akdeniz Z."/>
        </authorList>
    </citation>
    <scope>NUCLEOTIDE SEQUENCE [LARGE SCALE GENOMIC DNA]</scope>
</reference>
<proteinExistence type="predicted"/>
<sequence length="176" mass="19724">MILLLQQILSAVPDDCGFMTSGRIWSPSSPCFIENEIDFSHWTNEGQNINGTNADVDMSIINVIKLQEYIKVQDSIYTFINMLAIILDEGSIANVLIYVNVSIDCTQYSNKTKQLLVSIFDSVKGNLNNVTIVGKINLVNLNMNQYQTIQISQMLGNVITQLNNCFSKYAVEDQLS</sequence>
<evidence type="ECO:0000313" key="1">
    <source>
        <dbReference type="EMBL" id="CAI9931536.1"/>
    </source>
</evidence>
<dbReference type="EMBL" id="CATOUU010000492">
    <property type="protein sequence ID" value="CAI9931536.1"/>
    <property type="molecule type" value="Genomic_DNA"/>
</dbReference>
<comment type="caution">
    <text evidence="1">The sequence shown here is derived from an EMBL/GenBank/DDBJ whole genome shotgun (WGS) entry which is preliminary data.</text>
</comment>
<organism evidence="1">
    <name type="scientific">Hexamita inflata</name>
    <dbReference type="NCBI Taxonomy" id="28002"/>
    <lineage>
        <taxon>Eukaryota</taxon>
        <taxon>Metamonada</taxon>
        <taxon>Diplomonadida</taxon>
        <taxon>Hexamitidae</taxon>
        <taxon>Hexamitinae</taxon>
        <taxon>Hexamita</taxon>
    </lineage>
</organism>
<protein>
    <submittedName>
        <fullName evidence="2">Hypothetical_protein</fullName>
    </submittedName>
</protein>
<accession>A0AA86P6B8</accession>
<dbReference type="EMBL" id="CAXDID020000298">
    <property type="protein sequence ID" value="CAL6072984.1"/>
    <property type="molecule type" value="Genomic_DNA"/>
</dbReference>
<name>A0AA86P6B8_9EUKA</name>
<evidence type="ECO:0000313" key="2">
    <source>
        <dbReference type="EMBL" id="CAL6072984.1"/>
    </source>
</evidence>
<reference evidence="1" key="1">
    <citation type="submission" date="2023-06" db="EMBL/GenBank/DDBJ databases">
        <authorList>
            <person name="Kurt Z."/>
        </authorList>
    </citation>
    <scope>NUCLEOTIDE SEQUENCE</scope>
</reference>
<dbReference type="AlphaFoldDB" id="A0AA86P6B8"/>
<dbReference type="Proteomes" id="UP001642409">
    <property type="component" value="Unassembled WGS sequence"/>
</dbReference>